<dbReference type="Proteomes" id="UP001210678">
    <property type="component" value="Unassembled WGS sequence"/>
</dbReference>
<reference evidence="2 3" key="1">
    <citation type="submission" date="2023-01" db="EMBL/GenBank/DDBJ databases">
        <title>Vibrio sp. KJ40-1 sp.nov, isolated from marine algae.</title>
        <authorList>
            <person name="Butt M."/>
            <person name="Kim J.M.J."/>
            <person name="Jeon C.O.C."/>
        </authorList>
    </citation>
    <scope>NUCLEOTIDE SEQUENCE [LARGE SCALE GENOMIC DNA]</scope>
    <source>
        <strain evidence="2 3">KJ40-1</strain>
    </source>
</reference>
<dbReference type="PIRSF" id="PIRSF028696">
    <property type="entry name" value="UCP028696"/>
    <property type="match status" value="1"/>
</dbReference>
<dbReference type="InterPro" id="IPR016896">
    <property type="entry name" value="DUF2860"/>
</dbReference>
<name>A0ABT4YXV8_9VIBR</name>
<keyword evidence="1" id="KW-0732">Signal</keyword>
<comment type="caution">
    <text evidence="2">The sequence shown here is derived from an EMBL/GenBank/DDBJ whole genome shotgun (WGS) entry which is preliminary data.</text>
</comment>
<dbReference type="SUPFAM" id="SSF56935">
    <property type="entry name" value="Porins"/>
    <property type="match status" value="1"/>
</dbReference>
<feature type="signal peptide" evidence="1">
    <location>
        <begin position="1"/>
        <end position="19"/>
    </location>
</feature>
<dbReference type="RefSeq" id="WP_272140632.1">
    <property type="nucleotide sequence ID" value="NZ_JAQLOI010000003.1"/>
</dbReference>
<feature type="chain" id="PRO_5046154545" evidence="1">
    <location>
        <begin position="20"/>
        <end position="324"/>
    </location>
</feature>
<evidence type="ECO:0000313" key="2">
    <source>
        <dbReference type="EMBL" id="MDB1126210.1"/>
    </source>
</evidence>
<evidence type="ECO:0000256" key="1">
    <source>
        <dbReference type="SAM" id="SignalP"/>
    </source>
</evidence>
<gene>
    <name evidence="2" type="ORF">PGX00_22090</name>
</gene>
<organism evidence="2 3">
    <name type="scientific">Vibrio algarum</name>
    <dbReference type="NCBI Taxonomy" id="3020714"/>
    <lineage>
        <taxon>Bacteria</taxon>
        <taxon>Pseudomonadati</taxon>
        <taxon>Pseudomonadota</taxon>
        <taxon>Gammaproteobacteria</taxon>
        <taxon>Vibrionales</taxon>
        <taxon>Vibrionaceae</taxon>
        <taxon>Vibrio</taxon>
    </lineage>
</organism>
<accession>A0ABT4YXV8</accession>
<keyword evidence="3" id="KW-1185">Reference proteome</keyword>
<evidence type="ECO:0000313" key="3">
    <source>
        <dbReference type="Proteomes" id="UP001210678"/>
    </source>
</evidence>
<sequence length="324" mass="35311">MKKFNLAVLAATISTGVGAGELAKPGFSGELMAMAGFSSTESNFNTETESKVGLLNTEAESQTEAILAPLGQVRYTFGRSSHHQVFLGTSREDIAVGDFVLEAGYKFGLGTNSSIAASYLPSVAGETWKDPFVTGKREVADISSSAVRLKYENILDSAFSVDLGYYTSEVNGENSGASLNSGSAINQLDRDGNGLYAKFSYTHSLNQTSIIEPSFTYKSFSADGEAMSNNVYGTELSYKKFTKRHLFALSASYSKTNYDSENVVFGKTQNNNTYDVFAAYEYDKFMGWENWALNGIAGYEVTSSNINFYNEKELMLGVGMSYKF</sequence>
<dbReference type="Pfam" id="PF11059">
    <property type="entry name" value="DUF2860"/>
    <property type="match status" value="1"/>
</dbReference>
<dbReference type="EMBL" id="JAQLOI010000003">
    <property type="protein sequence ID" value="MDB1126210.1"/>
    <property type="molecule type" value="Genomic_DNA"/>
</dbReference>
<protein>
    <submittedName>
        <fullName evidence="2">DUF2860 family protein</fullName>
    </submittedName>
</protein>
<proteinExistence type="predicted"/>